<dbReference type="PANTHER" id="PTHR11066">
    <property type="entry name" value="ACYL-COA THIOESTERASE"/>
    <property type="match status" value="1"/>
</dbReference>
<dbReference type="InterPro" id="IPR025652">
    <property type="entry name" value="TesB_C"/>
</dbReference>
<dbReference type="RefSeq" id="WP_131171139.1">
    <property type="nucleotide sequence ID" value="NZ_FXTL01000002.1"/>
</dbReference>
<dbReference type="CDD" id="cd03444">
    <property type="entry name" value="Thioesterase_II_repeat1"/>
    <property type="match status" value="1"/>
</dbReference>
<feature type="domain" description="Acyl-CoA thioesterase-like N-terminal HotDog" evidence="4">
    <location>
        <begin position="33"/>
        <end position="108"/>
    </location>
</feature>
<dbReference type="Proteomes" id="UP000291933">
    <property type="component" value="Unassembled WGS sequence"/>
</dbReference>
<dbReference type="EMBL" id="SDMR01000002">
    <property type="protein sequence ID" value="TBT96024.1"/>
    <property type="molecule type" value="Genomic_DNA"/>
</dbReference>
<keyword evidence="6" id="KW-1185">Reference proteome</keyword>
<dbReference type="Pfam" id="PF02551">
    <property type="entry name" value="Acyl_CoA_thio"/>
    <property type="match status" value="1"/>
</dbReference>
<keyword evidence="2" id="KW-0378">Hydrolase</keyword>
<comment type="caution">
    <text evidence="5">The sequence shown here is derived from an EMBL/GenBank/DDBJ whole genome shotgun (WGS) entry which is preliminary data.</text>
</comment>
<accession>A0A4Q9KNH6</accession>
<dbReference type="GO" id="GO:0009062">
    <property type="term" value="P:fatty acid catabolic process"/>
    <property type="evidence" value="ECO:0007669"/>
    <property type="project" value="TreeGrafter"/>
</dbReference>
<feature type="domain" description="Acyl-CoA thioesterase 2 C-terminal" evidence="3">
    <location>
        <begin position="174"/>
        <end position="276"/>
    </location>
</feature>
<evidence type="ECO:0000256" key="1">
    <source>
        <dbReference type="ARBA" id="ARBA00006538"/>
    </source>
</evidence>
<dbReference type="InterPro" id="IPR029069">
    <property type="entry name" value="HotDog_dom_sf"/>
</dbReference>
<dbReference type="SUPFAM" id="SSF54637">
    <property type="entry name" value="Thioesterase/thiol ester dehydrase-isomerase"/>
    <property type="match status" value="2"/>
</dbReference>
<dbReference type="Pfam" id="PF13622">
    <property type="entry name" value="4HBT_3"/>
    <property type="match status" value="1"/>
</dbReference>
<dbReference type="CDD" id="cd03445">
    <property type="entry name" value="Thioesterase_II_repeat2"/>
    <property type="match status" value="1"/>
</dbReference>
<dbReference type="InterPro" id="IPR049449">
    <property type="entry name" value="TesB_ACOT8-like_N"/>
</dbReference>
<dbReference type="AlphaFoldDB" id="A0A4Q9KNH6"/>
<dbReference type="PANTHER" id="PTHR11066:SF34">
    <property type="entry name" value="ACYL-COENZYME A THIOESTERASE 8"/>
    <property type="match status" value="1"/>
</dbReference>
<organism evidence="5 6">
    <name type="scientific">Propioniciclava tarda</name>
    <dbReference type="NCBI Taxonomy" id="433330"/>
    <lineage>
        <taxon>Bacteria</taxon>
        <taxon>Bacillati</taxon>
        <taxon>Actinomycetota</taxon>
        <taxon>Actinomycetes</taxon>
        <taxon>Propionibacteriales</taxon>
        <taxon>Propionibacteriaceae</taxon>
        <taxon>Propioniciclava</taxon>
    </lineage>
</organism>
<evidence type="ECO:0000259" key="4">
    <source>
        <dbReference type="Pfam" id="PF13622"/>
    </source>
</evidence>
<dbReference type="InterPro" id="IPR003703">
    <property type="entry name" value="Acyl_CoA_thio"/>
</dbReference>
<evidence type="ECO:0000256" key="2">
    <source>
        <dbReference type="ARBA" id="ARBA00022801"/>
    </source>
</evidence>
<comment type="similarity">
    <text evidence="1">Belongs to the C/M/P thioester hydrolase family.</text>
</comment>
<gene>
    <name evidence="5" type="ORF">ET996_03415</name>
</gene>
<protein>
    <submittedName>
        <fullName evidence="5">Acyl-CoA thioesterase II</fullName>
    </submittedName>
</protein>
<dbReference type="OrthoDB" id="9781019at2"/>
<dbReference type="Gene3D" id="2.40.160.210">
    <property type="entry name" value="Acyl-CoA thioesterase, double hotdog domain"/>
    <property type="match status" value="1"/>
</dbReference>
<evidence type="ECO:0000313" key="5">
    <source>
        <dbReference type="EMBL" id="TBT96024.1"/>
    </source>
</evidence>
<name>A0A4Q9KNH6_PROTD</name>
<dbReference type="GO" id="GO:0006637">
    <property type="term" value="P:acyl-CoA metabolic process"/>
    <property type="evidence" value="ECO:0007669"/>
    <property type="project" value="InterPro"/>
</dbReference>
<dbReference type="GO" id="GO:0047617">
    <property type="term" value="F:fatty acyl-CoA hydrolase activity"/>
    <property type="evidence" value="ECO:0007669"/>
    <property type="project" value="InterPro"/>
</dbReference>
<dbReference type="InterPro" id="IPR042171">
    <property type="entry name" value="Acyl-CoA_hotdog"/>
</dbReference>
<evidence type="ECO:0000259" key="3">
    <source>
        <dbReference type="Pfam" id="PF02551"/>
    </source>
</evidence>
<proteinExistence type="inferred from homology"/>
<sequence length="294" mass="32319">MPQGVDELLDILTLEPRGGLVFRGQHPATHMQRSFGGQVLAQALSAAYATIGDDRLCHSLSSYFLRPGVTSAPIDYHVTATRDGRGFSTRRVVATQAGRDIFVMSGSFKTPEVGLDHQLAPYAPPIPPDQCPPLAEILARRSRAGRQHWEDEWGVLDVRYVDSSLANPLEATARMTVWVKTVDSLGDDPRVHQEILAYASDLTILAVATVPHDIDFYSPRMQMATINHTMWFHRPIRADGWVLYDQQSPSASNGLGFSTGRLYAGGVLGASCAQEGLIRVLPEDEAPEDITWLK</sequence>
<evidence type="ECO:0000313" key="6">
    <source>
        <dbReference type="Proteomes" id="UP000291933"/>
    </source>
</evidence>
<reference evidence="5 6" key="1">
    <citation type="submission" date="2019-01" db="EMBL/GenBank/DDBJ databases">
        <title>Lactibacter flavus gen. nov., sp. nov., a novel bacterium of the family Propionibacteriaceae isolated from raw milk and dairy products.</title>
        <authorList>
            <person name="Huptas C."/>
            <person name="Wenning M."/>
            <person name="Breitenwieser F."/>
            <person name="Doll E."/>
            <person name="Von Neubeck M."/>
            <person name="Busse H.-J."/>
            <person name="Scherer S."/>
        </authorList>
    </citation>
    <scope>NUCLEOTIDE SEQUENCE [LARGE SCALE GENOMIC DNA]</scope>
    <source>
        <strain evidence="6">DSM 22130 / JCM 15804 / WR061</strain>
    </source>
</reference>